<dbReference type="PROSITE" id="PS50005">
    <property type="entry name" value="TPR"/>
    <property type="match status" value="1"/>
</dbReference>
<feature type="domain" description="Serine/threonine-protein kinase BSK1-like TPR repeats" evidence="3">
    <location>
        <begin position="241"/>
        <end position="311"/>
    </location>
</feature>
<dbReference type="EnsemblPlants" id="PNT71138">
    <property type="protein sequence ID" value="PNT71138"/>
    <property type="gene ID" value="BRADI_2g23634v3"/>
</dbReference>
<dbReference type="SMART" id="SM00028">
    <property type="entry name" value="TPR"/>
    <property type="match status" value="2"/>
</dbReference>
<dbReference type="Gramene" id="PNT71138">
    <property type="protein sequence ID" value="PNT71138"/>
    <property type="gene ID" value="BRADI_2g23634v3"/>
</dbReference>
<dbReference type="AlphaFoldDB" id="A0A2K2DA41"/>
<dbReference type="PANTHER" id="PTHR46224:SF41">
    <property type="entry name" value="OS03G0621400 PROTEIN"/>
    <property type="match status" value="1"/>
</dbReference>
<dbReference type="PANTHER" id="PTHR46224">
    <property type="entry name" value="ANKYRIN REPEAT FAMILY PROTEIN"/>
    <property type="match status" value="1"/>
</dbReference>
<evidence type="ECO:0000313" key="4">
    <source>
        <dbReference type="EMBL" id="PNT71138.1"/>
    </source>
</evidence>
<dbReference type="InterPro" id="IPR002110">
    <property type="entry name" value="Ankyrin_rpt"/>
</dbReference>
<dbReference type="Gene3D" id="1.25.40.20">
    <property type="entry name" value="Ankyrin repeat-containing domain"/>
    <property type="match status" value="2"/>
</dbReference>
<name>A0A2K2DA41_BRADI</name>
<dbReference type="SMART" id="SM00248">
    <property type="entry name" value="ANK"/>
    <property type="match status" value="4"/>
</dbReference>
<evidence type="ECO:0000313" key="6">
    <source>
        <dbReference type="Proteomes" id="UP000008810"/>
    </source>
</evidence>
<organism evidence="4">
    <name type="scientific">Brachypodium distachyon</name>
    <name type="common">Purple false brome</name>
    <name type="synonym">Trachynia distachya</name>
    <dbReference type="NCBI Taxonomy" id="15368"/>
    <lineage>
        <taxon>Eukaryota</taxon>
        <taxon>Viridiplantae</taxon>
        <taxon>Streptophyta</taxon>
        <taxon>Embryophyta</taxon>
        <taxon>Tracheophyta</taxon>
        <taxon>Spermatophyta</taxon>
        <taxon>Magnoliopsida</taxon>
        <taxon>Liliopsida</taxon>
        <taxon>Poales</taxon>
        <taxon>Poaceae</taxon>
        <taxon>BOP clade</taxon>
        <taxon>Pooideae</taxon>
        <taxon>Stipodae</taxon>
        <taxon>Brachypodieae</taxon>
        <taxon>Brachypodium</taxon>
    </lineage>
</organism>
<dbReference type="InterPro" id="IPR019734">
    <property type="entry name" value="TPR_rpt"/>
</dbReference>
<gene>
    <name evidence="5" type="primary">LOC100840409</name>
    <name evidence="4" type="ORF">BRADI_2g23634v3</name>
</gene>
<dbReference type="InterPro" id="IPR036770">
    <property type="entry name" value="Ankyrin_rpt-contain_sf"/>
</dbReference>
<dbReference type="PROSITE" id="PS50297">
    <property type="entry name" value="ANK_REP_REGION"/>
    <property type="match status" value="1"/>
</dbReference>
<dbReference type="Proteomes" id="UP000008810">
    <property type="component" value="Chromosome 2"/>
</dbReference>
<evidence type="ECO:0000256" key="2">
    <source>
        <dbReference type="PROSITE-ProRule" id="PRU00339"/>
    </source>
</evidence>
<dbReference type="ExpressionAtlas" id="A0A2K2DA41">
    <property type="expression patterns" value="baseline"/>
</dbReference>
<feature type="repeat" description="ANK" evidence="1">
    <location>
        <begin position="159"/>
        <end position="191"/>
    </location>
</feature>
<evidence type="ECO:0000256" key="1">
    <source>
        <dbReference type="PROSITE-ProRule" id="PRU00023"/>
    </source>
</evidence>
<evidence type="ECO:0000313" key="5">
    <source>
        <dbReference type="EnsemblPlants" id="PNT71138"/>
    </source>
</evidence>
<dbReference type="SUPFAM" id="SSF48403">
    <property type="entry name" value="Ankyrin repeat"/>
    <property type="match status" value="1"/>
</dbReference>
<dbReference type="EMBL" id="CM000881">
    <property type="protein sequence ID" value="PNT71138.1"/>
    <property type="molecule type" value="Genomic_DNA"/>
</dbReference>
<dbReference type="Gene3D" id="1.25.40.10">
    <property type="entry name" value="Tetratricopeptide repeat domain"/>
    <property type="match status" value="1"/>
</dbReference>
<keyword evidence="2" id="KW-0802">TPR repeat</keyword>
<dbReference type="Pfam" id="PF12796">
    <property type="entry name" value="Ank_2"/>
    <property type="match status" value="2"/>
</dbReference>
<dbReference type="GeneID" id="100840409"/>
<dbReference type="PRINTS" id="PR01415">
    <property type="entry name" value="ANKYRIN"/>
</dbReference>
<reference evidence="4 5" key="1">
    <citation type="journal article" date="2010" name="Nature">
        <title>Genome sequencing and analysis of the model grass Brachypodium distachyon.</title>
        <authorList>
            <consortium name="International Brachypodium Initiative"/>
        </authorList>
    </citation>
    <scope>NUCLEOTIDE SEQUENCE [LARGE SCALE GENOMIC DNA]</scope>
    <source>
        <strain evidence="4 5">Bd21</strain>
    </source>
</reference>
<sequence length="361" mass="39546">MAAPRSHCSFTASEPMLNRVFEAAFGDLPLLKRLVMTLDIGKGNLKEAVEALRVKDVGELEGLGVLHIAACRGSLEVCRYLIEELRVDVNVVDKEGRTPLKFAILCRNSVAKYLLDHGADPNRASHDRIYPLHEAALKGDCLTVELLLAKGAYIDLVAIRGTPLHCAASGDHDSTMKILLDHNADAGAEFKGALTYSAKKLHSEKVVSSDFLDCIMEDAGADCIVSDDEPVVKRKIRAAGYKRMGSYAFKRKNYSDASGCYSMAIAFDPDATVLSNRSLCWLLMGDGGKALLDANECRKMRPDWPKACYRQGAALMLLKDYVGASERFLDGLKLEPGNSEIEDALRKAWEAMKISQNSKAD</sequence>
<dbReference type="InterPro" id="IPR058209">
    <property type="entry name" value="TPR_BSK1_C"/>
</dbReference>
<evidence type="ECO:0000259" key="3">
    <source>
        <dbReference type="Pfam" id="PF25575"/>
    </source>
</evidence>
<dbReference type="InterPro" id="IPR051616">
    <property type="entry name" value="Cul2-RING_E3_ligase_SR"/>
</dbReference>
<reference evidence="4" key="2">
    <citation type="submission" date="2017-06" db="EMBL/GenBank/DDBJ databases">
        <title>WGS assembly of Brachypodium distachyon.</title>
        <authorList>
            <consortium name="The International Brachypodium Initiative"/>
            <person name="Lucas S."/>
            <person name="Harmon-Smith M."/>
            <person name="Lail K."/>
            <person name="Tice H."/>
            <person name="Grimwood J."/>
            <person name="Bruce D."/>
            <person name="Barry K."/>
            <person name="Shu S."/>
            <person name="Lindquist E."/>
            <person name="Wang M."/>
            <person name="Pitluck S."/>
            <person name="Vogel J.P."/>
            <person name="Garvin D.F."/>
            <person name="Mockler T.C."/>
            <person name="Schmutz J."/>
            <person name="Rokhsar D."/>
            <person name="Bevan M.W."/>
        </authorList>
    </citation>
    <scope>NUCLEOTIDE SEQUENCE</scope>
    <source>
        <strain evidence="4">Bd21</strain>
    </source>
</reference>
<feature type="repeat" description="ANK" evidence="1">
    <location>
        <begin position="127"/>
        <end position="159"/>
    </location>
</feature>
<proteinExistence type="predicted"/>
<keyword evidence="1" id="KW-0040">ANK repeat</keyword>
<dbReference type="Pfam" id="PF25575">
    <property type="entry name" value="TPR_BSK1_C"/>
    <property type="match status" value="1"/>
</dbReference>
<dbReference type="RefSeq" id="XP_024315536.1">
    <property type="nucleotide sequence ID" value="XM_024459768.1"/>
</dbReference>
<dbReference type="SUPFAM" id="SSF48452">
    <property type="entry name" value="TPR-like"/>
    <property type="match status" value="1"/>
</dbReference>
<feature type="repeat" description="TPR" evidence="2">
    <location>
        <begin position="238"/>
        <end position="271"/>
    </location>
</feature>
<dbReference type="InterPro" id="IPR011990">
    <property type="entry name" value="TPR-like_helical_dom_sf"/>
</dbReference>
<dbReference type="OrthoDB" id="630068at2759"/>
<reference evidence="5" key="3">
    <citation type="submission" date="2018-08" db="UniProtKB">
        <authorList>
            <consortium name="EnsemblPlants"/>
        </authorList>
    </citation>
    <scope>IDENTIFICATION</scope>
    <source>
        <strain evidence="5">cv. Bd21</strain>
    </source>
</reference>
<accession>A0A2K2DA41</accession>
<keyword evidence="6" id="KW-1185">Reference proteome</keyword>
<protein>
    <recommendedName>
        <fullName evidence="3">Serine/threonine-protein kinase BSK1-like TPR repeats domain-containing protein</fullName>
    </recommendedName>
</protein>
<dbReference type="PROSITE" id="PS50088">
    <property type="entry name" value="ANK_REPEAT"/>
    <property type="match status" value="2"/>
</dbReference>